<dbReference type="PANTHER" id="PTHR13939">
    <property type="entry name" value="NICOTINAMIDE-NUCLEOTIDE AMIDOHYDROLASE PNCC"/>
    <property type="match status" value="1"/>
</dbReference>
<dbReference type="SUPFAM" id="SSF53218">
    <property type="entry name" value="Molybdenum cofactor biosynthesis proteins"/>
    <property type="match status" value="1"/>
</dbReference>
<reference evidence="3 4" key="1">
    <citation type="submission" date="2019-07" db="EMBL/GenBank/DDBJ databases">
        <title>Genome sequencing for Formosa sp. PS13.</title>
        <authorList>
            <person name="Park S.-J."/>
        </authorList>
    </citation>
    <scope>NUCLEOTIDE SEQUENCE [LARGE SCALE GENOMIC DNA]</scope>
    <source>
        <strain evidence="3 4">PS13</strain>
    </source>
</reference>
<dbReference type="InterPro" id="IPR036653">
    <property type="entry name" value="CinA-like_C"/>
</dbReference>
<dbReference type="NCBIfam" id="TIGR00177">
    <property type="entry name" value="molyb_syn"/>
    <property type="match status" value="1"/>
</dbReference>
<dbReference type="EMBL" id="CP041637">
    <property type="protein sequence ID" value="QDO94084.1"/>
    <property type="molecule type" value="Genomic_DNA"/>
</dbReference>
<protein>
    <recommendedName>
        <fullName evidence="1">CinA-like protein</fullName>
    </recommendedName>
</protein>
<dbReference type="Pfam" id="PF18146">
    <property type="entry name" value="CinA_KH"/>
    <property type="match status" value="1"/>
</dbReference>
<dbReference type="NCBIfam" id="TIGR00199">
    <property type="entry name" value="PncC_domain"/>
    <property type="match status" value="1"/>
</dbReference>
<evidence type="ECO:0000313" key="3">
    <source>
        <dbReference type="EMBL" id="QDO94084.1"/>
    </source>
</evidence>
<sequence length="418" mass="45565">MQAEIITIGDEILIGQILDTNSAYIAKALNKIGVSVYQITSVQDDKAHILKALKEAESNADVVIITGGLGPTKDDITKRTLAEYFQDTLVIDNAVLKHVEGIFAKYSSNPISQLNINQALVPSKASVLHNEYGTAPGMWMDHEGTVFVSLPGVPFEMKALIDTEVIPRIQKKFKCPFIMHKTYLTYGLGESALAERIEAWEDALPQFIKLAYLPNLGKVRLRLSAKGFNKEEIVAEMDKQEQLLMPQIKDIFMGIEGFEETVEEQIGKTLTLLGQTLATAESCTGGKIAEQITAHAGASEFFKGSVVSYATQAKIDVLKISEALIAEHHVVSAAVAEAMATHVLGMFNTDYAIATTGNAGPSKVTDTEEVGTVYIAIASKTGVYSEKFNLGNLRIKVVNKAVDKALEMLQKEILKNRS</sequence>
<feature type="domain" description="MoaB/Mog" evidence="2">
    <location>
        <begin position="4"/>
        <end position="172"/>
    </location>
</feature>
<comment type="similarity">
    <text evidence="1">Belongs to the CinA family.</text>
</comment>
<dbReference type="Gene3D" id="3.90.950.20">
    <property type="entry name" value="CinA-like"/>
    <property type="match status" value="1"/>
</dbReference>
<dbReference type="RefSeq" id="WP_143380974.1">
    <property type="nucleotide sequence ID" value="NZ_CP041637.1"/>
</dbReference>
<dbReference type="Proteomes" id="UP000319209">
    <property type="component" value="Chromosome"/>
</dbReference>
<dbReference type="SMART" id="SM00852">
    <property type="entry name" value="MoCF_biosynth"/>
    <property type="match status" value="1"/>
</dbReference>
<dbReference type="InterPro" id="IPR041424">
    <property type="entry name" value="CinA_KH"/>
</dbReference>
<proteinExistence type="inferred from homology"/>
<evidence type="ECO:0000259" key="2">
    <source>
        <dbReference type="SMART" id="SM00852"/>
    </source>
</evidence>
<dbReference type="SUPFAM" id="SSF142433">
    <property type="entry name" value="CinA-like"/>
    <property type="match status" value="1"/>
</dbReference>
<organism evidence="3 4">
    <name type="scientific">Formosa sediminum</name>
    <dbReference type="NCBI Taxonomy" id="2594004"/>
    <lineage>
        <taxon>Bacteria</taxon>
        <taxon>Pseudomonadati</taxon>
        <taxon>Bacteroidota</taxon>
        <taxon>Flavobacteriia</taxon>
        <taxon>Flavobacteriales</taxon>
        <taxon>Flavobacteriaceae</taxon>
        <taxon>Formosa</taxon>
    </lineage>
</organism>
<name>A0A516GRD3_9FLAO</name>
<dbReference type="InterPro" id="IPR008136">
    <property type="entry name" value="CinA_C"/>
</dbReference>
<evidence type="ECO:0000256" key="1">
    <source>
        <dbReference type="HAMAP-Rule" id="MF_00226"/>
    </source>
</evidence>
<dbReference type="KEGG" id="fop:FNB79_08855"/>
<dbReference type="InterPro" id="IPR008135">
    <property type="entry name" value="Competence-induced_CinA"/>
</dbReference>
<dbReference type="AlphaFoldDB" id="A0A516GRD3"/>
<dbReference type="PIRSF" id="PIRSF006728">
    <property type="entry name" value="CinA"/>
    <property type="match status" value="1"/>
</dbReference>
<dbReference type="HAMAP" id="MF_00226_B">
    <property type="entry name" value="CinA_B"/>
    <property type="match status" value="1"/>
</dbReference>
<dbReference type="CDD" id="cd00885">
    <property type="entry name" value="cinA"/>
    <property type="match status" value="1"/>
</dbReference>
<accession>A0A516GRD3</accession>
<keyword evidence="4" id="KW-1185">Reference proteome</keyword>
<dbReference type="Pfam" id="PF02464">
    <property type="entry name" value="CinA"/>
    <property type="match status" value="1"/>
</dbReference>
<dbReference type="Pfam" id="PF00994">
    <property type="entry name" value="MoCF_biosynth"/>
    <property type="match status" value="1"/>
</dbReference>
<dbReference type="InterPro" id="IPR036425">
    <property type="entry name" value="MoaB/Mog-like_dom_sf"/>
</dbReference>
<gene>
    <name evidence="3" type="ORF">FNB79_08855</name>
</gene>
<dbReference type="OrthoDB" id="9801454at2"/>
<dbReference type="PANTHER" id="PTHR13939:SF0">
    <property type="entry name" value="NMN AMIDOHYDROLASE-LIKE PROTEIN YFAY"/>
    <property type="match status" value="1"/>
</dbReference>
<dbReference type="Gene3D" id="3.40.980.10">
    <property type="entry name" value="MoaB/Mog-like domain"/>
    <property type="match status" value="1"/>
</dbReference>
<dbReference type="InterPro" id="IPR001453">
    <property type="entry name" value="MoaB/Mog_dom"/>
</dbReference>
<dbReference type="InterPro" id="IPR050101">
    <property type="entry name" value="CinA"/>
</dbReference>
<evidence type="ECO:0000313" key="4">
    <source>
        <dbReference type="Proteomes" id="UP000319209"/>
    </source>
</evidence>
<dbReference type="NCBIfam" id="TIGR00200">
    <property type="entry name" value="cinA_nterm"/>
    <property type="match status" value="1"/>
</dbReference>